<dbReference type="PROSITE" id="PS50262">
    <property type="entry name" value="G_PROTEIN_RECEP_F1_2"/>
    <property type="match status" value="1"/>
</dbReference>
<feature type="transmembrane region" description="Helical" evidence="12">
    <location>
        <begin position="313"/>
        <end position="333"/>
    </location>
</feature>
<evidence type="ECO:0000256" key="9">
    <source>
        <dbReference type="ARBA" id="ARBA00023180"/>
    </source>
</evidence>
<evidence type="ECO:0000256" key="6">
    <source>
        <dbReference type="ARBA" id="ARBA00023136"/>
    </source>
</evidence>
<feature type="transmembrane region" description="Helical" evidence="12">
    <location>
        <begin position="167"/>
        <end position="189"/>
    </location>
</feature>
<dbReference type="EMBL" id="JAINUG010000025">
    <property type="protein sequence ID" value="KAJ8410699.1"/>
    <property type="molecule type" value="Genomic_DNA"/>
</dbReference>
<keyword evidence="8 11" id="KW-0675">Receptor</keyword>
<gene>
    <name evidence="14" type="ORF">AAFF_G00186560</name>
</gene>
<keyword evidence="10 11" id="KW-0807">Transducer</keyword>
<evidence type="ECO:0000256" key="8">
    <source>
        <dbReference type="ARBA" id="ARBA00023170"/>
    </source>
</evidence>
<keyword evidence="9" id="KW-0325">Glycoprotein</keyword>
<keyword evidence="3 11" id="KW-0812">Transmembrane</keyword>
<dbReference type="Gene3D" id="1.20.1070.10">
    <property type="entry name" value="Rhodopsin 7-helix transmembrane proteins"/>
    <property type="match status" value="1"/>
</dbReference>
<evidence type="ECO:0000256" key="11">
    <source>
        <dbReference type="RuleBase" id="RU000688"/>
    </source>
</evidence>
<dbReference type="GO" id="GO:0045028">
    <property type="term" value="F:G protein-coupled purinergic nucleotide receptor activity"/>
    <property type="evidence" value="ECO:0007669"/>
    <property type="project" value="InterPro"/>
</dbReference>
<comment type="subcellular location">
    <subcellularLocation>
        <location evidence="1">Cell membrane</location>
        <topology evidence="1">Multi-pass membrane protein</topology>
    </subcellularLocation>
</comment>
<evidence type="ECO:0000313" key="14">
    <source>
        <dbReference type="EMBL" id="KAJ8410699.1"/>
    </source>
</evidence>
<keyword evidence="4 12" id="KW-1133">Transmembrane helix</keyword>
<proteinExistence type="inferred from homology"/>
<keyword evidence="6 12" id="KW-0472">Membrane</keyword>
<keyword evidence="5 11" id="KW-0297">G-protein coupled receptor</keyword>
<dbReference type="InterPro" id="IPR008109">
    <property type="entry name" value="P2Y13_rcpt"/>
</dbReference>
<evidence type="ECO:0000256" key="7">
    <source>
        <dbReference type="ARBA" id="ARBA00023157"/>
    </source>
</evidence>
<dbReference type="InterPro" id="IPR000276">
    <property type="entry name" value="GPCR_Rhodpsn"/>
</dbReference>
<feature type="transmembrane region" description="Helical" evidence="12">
    <location>
        <begin position="54"/>
        <end position="82"/>
    </location>
</feature>
<dbReference type="AlphaFoldDB" id="A0AAD7WWD8"/>
<dbReference type="PRINTS" id="PR01157">
    <property type="entry name" value="P2YPURNOCPTR"/>
</dbReference>
<evidence type="ECO:0000256" key="5">
    <source>
        <dbReference type="ARBA" id="ARBA00023040"/>
    </source>
</evidence>
<dbReference type="PANTHER" id="PTHR24233:SF8">
    <property type="entry name" value="G-PROTEIN COUPLED RECEPTOR 87"/>
    <property type="match status" value="1"/>
</dbReference>
<evidence type="ECO:0000256" key="4">
    <source>
        <dbReference type="ARBA" id="ARBA00022989"/>
    </source>
</evidence>
<evidence type="ECO:0000256" key="10">
    <source>
        <dbReference type="ARBA" id="ARBA00023224"/>
    </source>
</evidence>
<evidence type="ECO:0000256" key="2">
    <source>
        <dbReference type="ARBA" id="ARBA00022475"/>
    </source>
</evidence>
<feature type="transmembrane region" description="Helical" evidence="12">
    <location>
        <begin position="134"/>
        <end position="155"/>
    </location>
</feature>
<dbReference type="FunFam" id="1.20.1070.10:FF:000049">
    <property type="entry name" value="G-protein coupled receptor 87"/>
    <property type="match status" value="1"/>
</dbReference>
<comment type="similarity">
    <text evidence="11">Belongs to the G-protein coupled receptor 1 family.</text>
</comment>
<dbReference type="Proteomes" id="UP001221898">
    <property type="component" value="Unassembled WGS sequence"/>
</dbReference>
<accession>A0AAD7WWD8</accession>
<dbReference type="SUPFAM" id="SSF81321">
    <property type="entry name" value="Family A G protein-coupled receptor-like"/>
    <property type="match status" value="1"/>
</dbReference>
<dbReference type="PRINTS" id="PR00237">
    <property type="entry name" value="GPCRRHODOPSN"/>
</dbReference>
<keyword evidence="7" id="KW-1015">Disulfide bond</keyword>
<dbReference type="GO" id="GO:0005886">
    <property type="term" value="C:plasma membrane"/>
    <property type="evidence" value="ECO:0007669"/>
    <property type="project" value="UniProtKB-SubCell"/>
</dbReference>
<feature type="domain" description="G-protein coupled receptors family 1 profile" evidence="13">
    <location>
        <begin position="74"/>
        <end position="329"/>
    </location>
</feature>
<feature type="transmembrane region" description="Helical" evidence="12">
    <location>
        <begin position="94"/>
        <end position="114"/>
    </location>
</feature>
<evidence type="ECO:0000256" key="3">
    <source>
        <dbReference type="ARBA" id="ARBA00022692"/>
    </source>
</evidence>
<organism evidence="14 15">
    <name type="scientific">Aldrovandia affinis</name>
    <dbReference type="NCBI Taxonomy" id="143900"/>
    <lineage>
        <taxon>Eukaryota</taxon>
        <taxon>Metazoa</taxon>
        <taxon>Chordata</taxon>
        <taxon>Craniata</taxon>
        <taxon>Vertebrata</taxon>
        <taxon>Euteleostomi</taxon>
        <taxon>Actinopterygii</taxon>
        <taxon>Neopterygii</taxon>
        <taxon>Teleostei</taxon>
        <taxon>Notacanthiformes</taxon>
        <taxon>Halosauridae</taxon>
        <taxon>Aldrovandia</taxon>
    </lineage>
</organism>
<evidence type="ECO:0000256" key="12">
    <source>
        <dbReference type="SAM" id="Phobius"/>
    </source>
</evidence>
<keyword evidence="15" id="KW-1185">Reference proteome</keyword>
<comment type="caution">
    <text evidence="14">The sequence shown here is derived from an EMBL/GenBank/DDBJ whole genome shotgun (WGS) entry which is preliminary data.</text>
</comment>
<evidence type="ECO:0000256" key="1">
    <source>
        <dbReference type="ARBA" id="ARBA00004651"/>
    </source>
</evidence>
<dbReference type="PROSITE" id="PS00237">
    <property type="entry name" value="G_PROTEIN_RECEP_F1_1"/>
    <property type="match status" value="1"/>
</dbReference>
<evidence type="ECO:0000313" key="15">
    <source>
        <dbReference type="Proteomes" id="UP001221898"/>
    </source>
</evidence>
<sequence>MGTILSDSNPAAQPLDLGEIQLNSSEDVISCERSYTINVSSNMTLGDSRRTQEVVFTVVFPVLYSLLFVGGLVLNSLATWIFSQIHSRSSFILYLKNMTAADLLMTLTFPFFVAGDSRLGPWWLQPLVCRYSAVVFYASMYVSILFLGLISLDRYLKIVRPFGHSCLYSYSFTRVLSAGVWISMAGLSLPNTILTNKPPNPDNAHNCTALKSDLGIRWHGAVAYINTCIFATVLVVLLLSYVSIYQHVHRSNAQFVSSADGRGSRPGQNISVVLVVFFVCFVPYHLWRIPFTMSQMNTLFSKHSGLLQNGKKVTLFLSACNVCLDPVIYFLMCRSFTRRLRVRLGIKRTSTFNESNSLVQRTHVRRFREYSPTEG</sequence>
<feature type="transmembrane region" description="Helical" evidence="12">
    <location>
        <begin position="266"/>
        <end position="287"/>
    </location>
</feature>
<dbReference type="InterPro" id="IPR017452">
    <property type="entry name" value="GPCR_Rhodpsn_7TM"/>
</dbReference>
<keyword evidence="2" id="KW-1003">Cell membrane</keyword>
<dbReference type="PRINTS" id="PR01735">
    <property type="entry name" value="P2Y13PRNCPTR"/>
</dbReference>
<dbReference type="Pfam" id="PF00001">
    <property type="entry name" value="7tm_1"/>
    <property type="match status" value="1"/>
</dbReference>
<dbReference type="PANTHER" id="PTHR24233">
    <property type="entry name" value="P2Y PURINOCEPTOR-RELATED G-PROTEIN COUPLED RECEPTOR"/>
    <property type="match status" value="1"/>
</dbReference>
<reference evidence="14" key="1">
    <citation type="journal article" date="2023" name="Science">
        <title>Genome structures resolve the early diversification of teleost fishes.</title>
        <authorList>
            <person name="Parey E."/>
            <person name="Louis A."/>
            <person name="Montfort J."/>
            <person name="Bouchez O."/>
            <person name="Roques C."/>
            <person name="Iampietro C."/>
            <person name="Lluch J."/>
            <person name="Castinel A."/>
            <person name="Donnadieu C."/>
            <person name="Desvignes T."/>
            <person name="Floi Bucao C."/>
            <person name="Jouanno E."/>
            <person name="Wen M."/>
            <person name="Mejri S."/>
            <person name="Dirks R."/>
            <person name="Jansen H."/>
            <person name="Henkel C."/>
            <person name="Chen W.J."/>
            <person name="Zahm M."/>
            <person name="Cabau C."/>
            <person name="Klopp C."/>
            <person name="Thompson A.W."/>
            <person name="Robinson-Rechavi M."/>
            <person name="Braasch I."/>
            <person name="Lecointre G."/>
            <person name="Bobe J."/>
            <person name="Postlethwait J.H."/>
            <person name="Berthelot C."/>
            <person name="Roest Crollius H."/>
            <person name="Guiguen Y."/>
        </authorList>
    </citation>
    <scope>NUCLEOTIDE SEQUENCE</scope>
    <source>
        <strain evidence="14">NC1722</strain>
    </source>
</reference>
<evidence type="ECO:0000259" key="13">
    <source>
        <dbReference type="PROSITE" id="PS50262"/>
    </source>
</evidence>
<protein>
    <recommendedName>
        <fullName evidence="13">G-protein coupled receptors family 1 profile domain-containing protein</fullName>
    </recommendedName>
</protein>
<feature type="transmembrane region" description="Helical" evidence="12">
    <location>
        <begin position="221"/>
        <end position="245"/>
    </location>
</feature>
<name>A0AAD7WWD8_9TELE</name>